<gene>
    <name evidence="1" type="ORF">CLV71_108123</name>
</gene>
<accession>A0A4R7VHE4</accession>
<protein>
    <recommendedName>
        <fullName evidence="3">LysM domain-containing protein</fullName>
    </recommendedName>
</protein>
<dbReference type="AlphaFoldDB" id="A0A4R7VHE4"/>
<evidence type="ECO:0000313" key="1">
    <source>
        <dbReference type="EMBL" id="TDV48763.1"/>
    </source>
</evidence>
<evidence type="ECO:0008006" key="3">
    <source>
        <dbReference type="Google" id="ProtNLM"/>
    </source>
</evidence>
<sequence length="98" mass="11002">MTSPASRYHESEVASVATEDGRTLRYLRRRFLPGPDESHIVAEHVLTRGDRTDLISADHLGDPELFWRLCDANPVLHPDELTQDGRIGTAVRIPFPLA</sequence>
<comment type="caution">
    <text evidence="1">The sequence shown here is derived from an EMBL/GenBank/DDBJ whole genome shotgun (WGS) entry which is preliminary data.</text>
</comment>
<dbReference type="EMBL" id="SOCP01000008">
    <property type="protein sequence ID" value="TDV48763.1"/>
    <property type="molecule type" value="Genomic_DNA"/>
</dbReference>
<organism evidence="1 2">
    <name type="scientific">Actinophytocola oryzae</name>
    <dbReference type="NCBI Taxonomy" id="502181"/>
    <lineage>
        <taxon>Bacteria</taxon>
        <taxon>Bacillati</taxon>
        <taxon>Actinomycetota</taxon>
        <taxon>Actinomycetes</taxon>
        <taxon>Pseudonocardiales</taxon>
        <taxon>Pseudonocardiaceae</taxon>
    </lineage>
</organism>
<dbReference type="RefSeq" id="WP_133904809.1">
    <property type="nucleotide sequence ID" value="NZ_SOCP01000008.1"/>
</dbReference>
<evidence type="ECO:0000313" key="2">
    <source>
        <dbReference type="Proteomes" id="UP000294927"/>
    </source>
</evidence>
<dbReference type="Proteomes" id="UP000294927">
    <property type="component" value="Unassembled WGS sequence"/>
</dbReference>
<keyword evidence="2" id="KW-1185">Reference proteome</keyword>
<reference evidence="1 2" key="1">
    <citation type="submission" date="2019-03" db="EMBL/GenBank/DDBJ databases">
        <title>Genomic Encyclopedia of Archaeal and Bacterial Type Strains, Phase II (KMG-II): from individual species to whole genera.</title>
        <authorList>
            <person name="Goeker M."/>
        </authorList>
    </citation>
    <scope>NUCLEOTIDE SEQUENCE [LARGE SCALE GENOMIC DNA]</scope>
    <source>
        <strain evidence="1 2">DSM 45499</strain>
    </source>
</reference>
<name>A0A4R7VHE4_9PSEU</name>
<dbReference type="OrthoDB" id="9809850at2"/>
<proteinExistence type="predicted"/>